<dbReference type="SUPFAM" id="SSF52467">
    <property type="entry name" value="DHS-like NAD/FAD-binding domain"/>
    <property type="match status" value="1"/>
</dbReference>
<organism evidence="1 2">
    <name type="scientific">Candidatus Zymogenus saltonus</name>
    <dbReference type="NCBI Taxonomy" id="2844893"/>
    <lineage>
        <taxon>Bacteria</taxon>
        <taxon>Deltaproteobacteria</taxon>
        <taxon>Candidatus Zymogenia</taxon>
        <taxon>Candidatus Zymogeniales</taxon>
        <taxon>Candidatus Zymogenaceae</taxon>
        <taxon>Candidatus Zymogenus</taxon>
    </lineage>
</organism>
<dbReference type="Gene3D" id="3.40.910.10">
    <property type="entry name" value="Deoxyhypusine synthase"/>
    <property type="match status" value="1"/>
</dbReference>
<sequence>MKRDRFEPLDTSKVKTYPLSRRESKVSIKDVCTPPVAGMTLNDYFNRLPNILAAKDLKDAVSAVAESVMGKKTVILAMGAHVIKVGLGPLIVDLMERGIVSLVALNGAGIIHDFEMAYIGHTSENVEDVIGGGEFGMAEETSKMLNAAIVDGAKEGLGLGEAVGKMIEDEKLPHRDVSIIAGGMRTGTPVTVHVAVGTDIIHMHPDASGEAIGKSSMEDFRRFAAAVATLKRGVYFNIGSAVLLPEVFLKALTLARNLGHDVDDFTAINMDFMRQYRPETNVVGRPTSKSGRGISLTGHHEIMLPLLFGGVIDAVSEGKKGSKG</sequence>
<comment type="caution">
    <text evidence="1">The sequence shown here is derived from an EMBL/GenBank/DDBJ whole genome shotgun (WGS) entry which is preliminary data.</text>
</comment>
<name>A0A9D8KCL1_9DELT</name>
<evidence type="ECO:0000313" key="2">
    <source>
        <dbReference type="Proteomes" id="UP000809273"/>
    </source>
</evidence>
<proteinExistence type="predicted"/>
<protein>
    <submittedName>
        <fullName evidence="1">Deoxyhypusine synthase family protein</fullName>
    </submittedName>
</protein>
<dbReference type="InterPro" id="IPR036982">
    <property type="entry name" value="Deoxyhypusine_synthase_sf"/>
</dbReference>
<dbReference type="EMBL" id="JAFGIX010000011">
    <property type="protein sequence ID" value="MBN1572063.1"/>
    <property type="molecule type" value="Genomic_DNA"/>
</dbReference>
<accession>A0A9D8KCL1</accession>
<dbReference type="InterPro" id="IPR029035">
    <property type="entry name" value="DHS-like_NAD/FAD-binding_dom"/>
</dbReference>
<reference evidence="1" key="2">
    <citation type="submission" date="2021-01" db="EMBL/GenBank/DDBJ databases">
        <authorList>
            <person name="Hahn C.R."/>
            <person name="Youssef N.H."/>
            <person name="Elshahed M."/>
        </authorList>
    </citation>
    <scope>NUCLEOTIDE SEQUENCE</scope>
    <source>
        <strain evidence="1">Zod_Metabat.24</strain>
    </source>
</reference>
<dbReference type="Proteomes" id="UP000809273">
    <property type="component" value="Unassembled WGS sequence"/>
</dbReference>
<evidence type="ECO:0000313" key="1">
    <source>
        <dbReference type="EMBL" id="MBN1572063.1"/>
    </source>
</evidence>
<reference evidence="1" key="1">
    <citation type="journal article" date="2021" name="Environ. Microbiol.">
        <title>Genomic characterization of three novel Desulfobacterota classes expand the metabolic and phylogenetic diversity of the phylum.</title>
        <authorList>
            <person name="Murphy C.L."/>
            <person name="Biggerstaff J."/>
            <person name="Eichhorn A."/>
            <person name="Ewing E."/>
            <person name="Shahan R."/>
            <person name="Soriano D."/>
            <person name="Stewart S."/>
            <person name="VanMol K."/>
            <person name="Walker R."/>
            <person name="Walters P."/>
            <person name="Elshahed M.S."/>
            <person name="Youssef N.H."/>
        </authorList>
    </citation>
    <scope>NUCLEOTIDE SEQUENCE</scope>
    <source>
        <strain evidence="1">Zod_Metabat.24</strain>
    </source>
</reference>
<gene>
    <name evidence="1" type="ORF">JW984_02585</name>
</gene>
<dbReference type="AlphaFoldDB" id="A0A9D8KCL1"/>